<dbReference type="Pfam" id="PF12697">
    <property type="entry name" value="Abhydrolase_6"/>
    <property type="match status" value="1"/>
</dbReference>
<protein>
    <submittedName>
        <fullName evidence="2">Alpha/beta hydrolase</fullName>
    </submittedName>
</protein>
<dbReference type="PANTHER" id="PTHR43798:SF33">
    <property type="entry name" value="HYDROLASE, PUTATIVE (AFU_ORTHOLOGUE AFUA_2G14860)-RELATED"/>
    <property type="match status" value="1"/>
</dbReference>
<dbReference type="GO" id="GO:0016787">
    <property type="term" value="F:hydrolase activity"/>
    <property type="evidence" value="ECO:0007669"/>
    <property type="project" value="UniProtKB-KW"/>
</dbReference>
<accession>A0ABP7D124</accession>
<evidence type="ECO:0000259" key="1">
    <source>
        <dbReference type="Pfam" id="PF12697"/>
    </source>
</evidence>
<reference evidence="3" key="1">
    <citation type="journal article" date="2019" name="Int. J. Syst. Evol. Microbiol.">
        <title>The Global Catalogue of Microorganisms (GCM) 10K type strain sequencing project: providing services to taxonomists for standard genome sequencing and annotation.</title>
        <authorList>
            <consortium name="The Broad Institute Genomics Platform"/>
            <consortium name="The Broad Institute Genome Sequencing Center for Infectious Disease"/>
            <person name="Wu L."/>
            <person name="Ma J."/>
        </authorList>
    </citation>
    <scope>NUCLEOTIDE SEQUENCE [LARGE SCALE GENOMIC DNA]</scope>
    <source>
        <strain evidence="3">JCM 30742</strain>
    </source>
</reference>
<dbReference type="InterPro" id="IPR000073">
    <property type="entry name" value="AB_hydrolase_1"/>
</dbReference>
<dbReference type="InterPro" id="IPR029058">
    <property type="entry name" value="AB_hydrolase_fold"/>
</dbReference>
<evidence type="ECO:0000313" key="2">
    <source>
        <dbReference type="EMBL" id="GAA3699290.1"/>
    </source>
</evidence>
<dbReference type="Proteomes" id="UP001500752">
    <property type="component" value="Unassembled WGS sequence"/>
</dbReference>
<keyword evidence="3" id="KW-1185">Reference proteome</keyword>
<dbReference type="Gene3D" id="3.40.50.1820">
    <property type="entry name" value="alpha/beta hydrolase"/>
    <property type="match status" value="1"/>
</dbReference>
<feature type="domain" description="AB hydrolase-1" evidence="1">
    <location>
        <begin position="26"/>
        <end position="259"/>
    </location>
</feature>
<comment type="caution">
    <text evidence="2">The sequence shown here is derived from an EMBL/GenBank/DDBJ whole genome shotgun (WGS) entry which is preliminary data.</text>
</comment>
<dbReference type="Gene3D" id="1.10.210.20">
    <property type="match status" value="1"/>
</dbReference>
<keyword evidence="2" id="KW-0378">Hydrolase</keyword>
<name>A0ABP7D124_9MICC</name>
<evidence type="ECO:0000313" key="3">
    <source>
        <dbReference type="Proteomes" id="UP001500752"/>
    </source>
</evidence>
<dbReference type="RefSeq" id="WP_345153666.1">
    <property type="nucleotide sequence ID" value="NZ_BAABEO010000026.1"/>
</dbReference>
<gene>
    <name evidence="2" type="ORF">GCM10023081_40200</name>
</gene>
<dbReference type="EMBL" id="BAABEO010000026">
    <property type="protein sequence ID" value="GAA3699290.1"/>
    <property type="molecule type" value="Genomic_DNA"/>
</dbReference>
<sequence>MQLKTMVIDDSPIEYVESGDPTAPPLILIHGWAQDHRLFRLLEPHLRDHFRVLRLNFRGHDGKLVDQDDFTAEHLIQDTLTFIERLKLENVRIASTSHGCWVNIGVQDRLGSDRLGQAVVIDWLMKPFEGFHQQIAQGTDPDTAAAARQSMFEEWIEGTDSIDVIDHVNREMTWFGDSMWSRACREIGKSYAQWGSPLERMAAVDGGLEVAHIYSQPLDPEYKRFQEEFSAKNPWFTPIHIPGKTHFPTLENPESVAAAIKTFFS</sequence>
<dbReference type="SUPFAM" id="SSF53474">
    <property type="entry name" value="alpha/beta-Hydrolases"/>
    <property type="match status" value="1"/>
</dbReference>
<dbReference type="InterPro" id="IPR050266">
    <property type="entry name" value="AB_hydrolase_sf"/>
</dbReference>
<dbReference type="PANTHER" id="PTHR43798">
    <property type="entry name" value="MONOACYLGLYCEROL LIPASE"/>
    <property type="match status" value="1"/>
</dbReference>
<proteinExistence type="predicted"/>
<organism evidence="2 3">
    <name type="scientific">Arthrobacter ginkgonis</name>
    <dbReference type="NCBI Taxonomy" id="1630594"/>
    <lineage>
        <taxon>Bacteria</taxon>
        <taxon>Bacillati</taxon>
        <taxon>Actinomycetota</taxon>
        <taxon>Actinomycetes</taxon>
        <taxon>Micrococcales</taxon>
        <taxon>Micrococcaceae</taxon>
        <taxon>Arthrobacter</taxon>
    </lineage>
</organism>